<dbReference type="PATRIC" id="fig|229920.5.peg.2994"/>
<accession>A0A0P6X1B4</accession>
<sequence>MLIAIIRGGGDLASGIALRLHHSGIKVIITEKEQPLAVRRYVSFAEAVYTRSISIEDIEGKLVQNENEINQCHTKDKIPVIIDENAEILARIKTDVYIDARMLKKRIQSKIPNNLFQIGIGPGFFPNENCDCVIETKRGPYLGRVYWKGTVEEDNGIPEKVGEYQSERVLRSPGLGILKAKCEIGDIVDTGDVIASVNGLNIYAPFHGVIRGLLHEGIKVFPNMKIGDVDPRCDPLLCTLVSDKALAIGGGVLEAILSIPEKRKILGE</sequence>
<proteinExistence type="predicted"/>
<evidence type="ECO:0008006" key="3">
    <source>
        <dbReference type="Google" id="ProtNLM"/>
    </source>
</evidence>
<dbReference type="NCBIfam" id="TIGR03309">
    <property type="entry name" value="matur_yqeB"/>
    <property type="match status" value="1"/>
</dbReference>
<reference evidence="1 2" key="1">
    <citation type="submission" date="2015-07" db="EMBL/GenBank/DDBJ databases">
        <title>Genome sequence of Leptolinea tardivitalis DSM 16556.</title>
        <authorList>
            <person name="Hemp J."/>
            <person name="Ward L.M."/>
            <person name="Pace L.A."/>
            <person name="Fischer W.W."/>
        </authorList>
    </citation>
    <scope>NUCLEOTIDE SEQUENCE [LARGE SCALE GENOMIC DNA]</scope>
    <source>
        <strain evidence="1 2">YMTK-2</strain>
    </source>
</reference>
<keyword evidence="2" id="KW-1185">Reference proteome</keyword>
<dbReference type="AlphaFoldDB" id="A0A0P6X1B4"/>
<dbReference type="Proteomes" id="UP000050430">
    <property type="component" value="Unassembled WGS sequence"/>
</dbReference>
<evidence type="ECO:0000313" key="1">
    <source>
        <dbReference type="EMBL" id="KPL74684.1"/>
    </source>
</evidence>
<dbReference type="EMBL" id="LGCK01000002">
    <property type="protein sequence ID" value="KPL74684.1"/>
    <property type="molecule type" value="Genomic_DNA"/>
</dbReference>
<evidence type="ECO:0000313" key="2">
    <source>
        <dbReference type="Proteomes" id="UP000050430"/>
    </source>
</evidence>
<protein>
    <recommendedName>
        <fullName evidence="3">Molybdenum hydroxylase</fullName>
    </recommendedName>
</protein>
<comment type="caution">
    <text evidence="1">The sequence shown here is derived from an EMBL/GenBank/DDBJ whole genome shotgun (WGS) entry which is preliminary data.</text>
</comment>
<name>A0A0P6X1B4_9CHLR</name>
<gene>
    <name evidence="1" type="ORF">ADM99_00895</name>
</gene>
<organism evidence="1 2">
    <name type="scientific">Leptolinea tardivitalis</name>
    <dbReference type="NCBI Taxonomy" id="229920"/>
    <lineage>
        <taxon>Bacteria</taxon>
        <taxon>Bacillati</taxon>
        <taxon>Chloroflexota</taxon>
        <taxon>Anaerolineae</taxon>
        <taxon>Anaerolineales</taxon>
        <taxon>Anaerolineaceae</taxon>
        <taxon>Leptolinea</taxon>
    </lineage>
</organism>
<dbReference type="OrthoDB" id="9815497at2"/>
<dbReference type="RefSeq" id="WP_062423317.1">
    <property type="nucleotide sequence ID" value="NZ_BBYA01000014.1"/>
</dbReference>
<dbReference type="STRING" id="229920.ADM99_00895"/>
<dbReference type="InterPro" id="IPR017695">
    <property type="entry name" value="Se-dep_Mo_hydrolase_YqeB"/>
</dbReference>